<sequence>MTRTFLAFLVAPLWIPLLAAVSALLWPDTRNPLGLGGMELVWRVALVAAVVGYGACWSFGLGLFFFLRAQGWRSVGITALAWFVAGMVLRLAGFILGWVQFLSMHGTLRELSNALATRPLFFVWGGVLAMLVGLTVRAIAGPAPEDNEPDK</sequence>
<feature type="transmembrane region" description="Helical" evidence="1">
    <location>
        <begin position="121"/>
        <end position="140"/>
    </location>
</feature>
<proteinExistence type="predicted"/>
<evidence type="ECO:0000313" key="2">
    <source>
        <dbReference type="EMBL" id="GGF75859.1"/>
    </source>
</evidence>
<evidence type="ECO:0000313" key="3">
    <source>
        <dbReference type="Proteomes" id="UP000606044"/>
    </source>
</evidence>
<feature type="transmembrane region" description="Helical" evidence="1">
    <location>
        <begin position="79"/>
        <end position="101"/>
    </location>
</feature>
<accession>A0A917FEH4</accession>
<keyword evidence="1" id="KW-0472">Membrane</keyword>
<feature type="transmembrane region" description="Helical" evidence="1">
    <location>
        <begin position="44"/>
        <end position="67"/>
    </location>
</feature>
<protein>
    <submittedName>
        <fullName evidence="2">Uncharacterized protein</fullName>
    </submittedName>
</protein>
<dbReference type="RefSeq" id="WP_188581827.1">
    <property type="nucleotide sequence ID" value="NZ_BMCT01000006.1"/>
</dbReference>
<keyword evidence="1" id="KW-0812">Transmembrane</keyword>
<dbReference type="EMBL" id="BMCT01000006">
    <property type="protein sequence ID" value="GGF75859.1"/>
    <property type="molecule type" value="Genomic_DNA"/>
</dbReference>
<keyword evidence="1" id="KW-1133">Transmembrane helix</keyword>
<organism evidence="2 3">
    <name type="scientific">Azorhizobium oxalatiphilum</name>
    <dbReference type="NCBI Taxonomy" id="980631"/>
    <lineage>
        <taxon>Bacteria</taxon>
        <taxon>Pseudomonadati</taxon>
        <taxon>Pseudomonadota</taxon>
        <taxon>Alphaproteobacteria</taxon>
        <taxon>Hyphomicrobiales</taxon>
        <taxon>Xanthobacteraceae</taxon>
        <taxon>Azorhizobium</taxon>
    </lineage>
</organism>
<reference evidence="2" key="1">
    <citation type="journal article" date="2014" name="Int. J. Syst. Evol. Microbiol.">
        <title>Complete genome sequence of Corynebacterium casei LMG S-19264T (=DSM 44701T), isolated from a smear-ripened cheese.</title>
        <authorList>
            <consortium name="US DOE Joint Genome Institute (JGI-PGF)"/>
            <person name="Walter F."/>
            <person name="Albersmeier A."/>
            <person name="Kalinowski J."/>
            <person name="Ruckert C."/>
        </authorList>
    </citation>
    <scope>NUCLEOTIDE SEQUENCE</scope>
    <source>
        <strain evidence="2">CCM 7897</strain>
    </source>
</reference>
<name>A0A917FEH4_9HYPH</name>
<dbReference type="AlphaFoldDB" id="A0A917FEH4"/>
<comment type="caution">
    <text evidence="2">The sequence shown here is derived from an EMBL/GenBank/DDBJ whole genome shotgun (WGS) entry which is preliminary data.</text>
</comment>
<evidence type="ECO:0000256" key="1">
    <source>
        <dbReference type="SAM" id="Phobius"/>
    </source>
</evidence>
<keyword evidence="3" id="KW-1185">Reference proteome</keyword>
<reference evidence="2" key="2">
    <citation type="submission" date="2020-09" db="EMBL/GenBank/DDBJ databases">
        <authorList>
            <person name="Sun Q."/>
            <person name="Sedlacek I."/>
        </authorList>
    </citation>
    <scope>NUCLEOTIDE SEQUENCE</scope>
    <source>
        <strain evidence="2">CCM 7897</strain>
    </source>
</reference>
<dbReference type="Proteomes" id="UP000606044">
    <property type="component" value="Unassembled WGS sequence"/>
</dbReference>
<gene>
    <name evidence="2" type="ORF">GCM10007301_39780</name>
</gene>